<dbReference type="eggNOG" id="COG1802">
    <property type="taxonomic scope" value="Bacteria"/>
</dbReference>
<sequence length="218" mass="23789">MRIERPNLVREAAYERLKRRILEGVLRPGARLSEPALAGALGVSRTPVREALQRLAQEGLVELRPGKGARVRVLSPREVEEVYEVRALIEGEAAARAAERCDEAGVRRLEAVLDALEAADPADYAAQIAADERFHAMLVAAGGNRVLEQVFHDLDTALALTRQFSRDLNQTPETRAQHRAIVAAIRAGDAAAARAAAEAHVQAFKATVARRIQEAPWT</sequence>
<dbReference type="Gene3D" id="1.20.120.530">
    <property type="entry name" value="GntR ligand-binding domain-like"/>
    <property type="match status" value="1"/>
</dbReference>
<dbReference type="PRINTS" id="PR00035">
    <property type="entry name" value="HTHGNTR"/>
</dbReference>
<accession>E4U581</accession>
<dbReference type="SMART" id="SM00345">
    <property type="entry name" value="HTH_GNTR"/>
    <property type="match status" value="1"/>
</dbReference>
<dbReference type="EMBL" id="CP002361">
    <property type="protein sequence ID" value="ADR37493.1"/>
    <property type="molecule type" value="Genomic_DNA"/>
</dbReference>
<dbReference type="OrthoDB" id="9781630at2"/>
<dbReference type="GO" id="GO:0003677">
    <property type="term" value="F:DNA binding"/>
    <property type="evidence" value="ECO:0007669"/>
    <property type="project" value="UniProtKB-KW"/>
</dbReference>
<evidence type="ECO:0000313" key="6">
    <source>
        <dbReference type="Proteomes" id="UP000008722"/>
    </source>
</evidence>
<reference evidence="5 6" key="2">
    <citation type="journal article" date="2011" name="Stand. Genomic Sci.">
        <title>Complete genome sequence of Oceanithermus profundus type strain (506).</title>
        <authorList>
            <person name="Pati A."/>
            <person name="Zhang X."/>
            <person name="Lapidus A."/>
            <person name="Nolan M."/>
            <person name="Lucas S."/>
            <person name="Del Rio T.G."/>
            <person name="Tice H."/>
            <person name="Cheng J.F."/>
            <person name="Tapia R."/>
            <person name="Han C."/>
            <person name="Goodwin L."/>
            <person name="Pitluck S."/>
            <person name="Liolios K."/>
            <person name="Pagani I."/>
            <person name="Ivanova N."/>
            <person name="Mavromatis K."/>
            <person name="Chen A."/>
            <person name="Palaniappan K."/>
            <person name="Hauser L."/>
            <person name="Jeffries C.D."/>
            <person name="Brambilla E.M."/>
            <person name="Rohl A."/>
            <person name="Mwirichia R."/>
            <person name="Rohde M."/>
            <person name="Tindall B.J."/>
            <person name="Sikorski J."/>
            <person name="Wirth R."/>
            <person name="Goker M."/>
            <person name="Woyke T."/>
            <person name="Detter J.C."/>
            <person name="Bristow J."/>
            <person name="Eisen J.A."/>
            <person name="Markowitz V."/>
            <person name="Hugenholtz P."/>
            <person name="Kyrpides N.C."/>
            <person name="Klenk H.P."/>
            <person name="Land M."/>
        </authorList>
    </citation>
    <scope>NUCLEOTIDE SEQUENCE [LARGE SCALE GENOMIC DNA]</scope>
    <source>
        <strain evidence="6">DSM 14977 / NBRC 100410 / VKM B-2274 / 506</strain>
    </source>
</reference>
<dbReference type="RefSeq" id="WP_013458663.1">
    <property type="nucleotide sequence ID" value="NC_014761.1"/>
</dbReference>
<gene>
    <name evidence="5" type="ordered locus">Ocepr_2042</name>
</gene>
<keyword evidence="2" id="KW-0238">DNA-binding</keyword>
<dbReference type="InterPro" id="IPR036388">
    <property type="entry name" value="WH-like_DNA-bd_sf"/>
</dbReference>
<proteinExistence type="predicted"/>
<dbReference type="PROSITE" id="PS50949">
    <property type="entry name" value="HTH_GNTR"/>
    <property type="match status" value="1"/>
</dbReference>
<name>E4U581_OCEP5</name>
<dbReference type="KEGG" id="opr:Ocepr_2042"/>
<dbReference type="HOGENOM" id="CLU_017584_5_5_0"/>
<dbReference type="PANTHER" id="PTHR43537:SF24">
    <property type="entry name" value="GLUCONATE OPERON TRANSCRIPTIONAL REPRESSOR"/>
    <property type="match status" value="1"/>
</dbReference>
<dbReference type="Pfam" id="PF07729">
    <property type="entry name" value="FCD"/>
    <property type="match status" value="1"/>
</dbReference>
<keyword evidence="3" id="KW-0804">Transcription</keyword>
<evidence type="ECO:0000256" key="1">
    <source>
        <dbReference type="ARBA" id="ARBA00023015"/>
    </source>
</evidence>
<dbReference type="InterPro" id="IPR011711">
    <property type="entry name" value="GntR_C"/>
</dbReference>
<feature type="domain" description="HTH gntR-type" evidence="4">
    <location>
        <begin position="7"/>
        <end position="74"/>
    </location>
</feature>
<dbReference type="STRING" id="670487.Ocepr_2042"/>
<protein>
    <submittedName>
        <fullName evidence="5">Transcriptional regulator, GntR family</fullName>
    </submittedName>
</protein>
<evidence type="ECO:0000313" key="5">
    <source>
        <dbReference type="EMBL" id="ADR37493.1"/>
    </source>
</evidence>
<dbReference type="CDD" id="cd07377">
    <property type="entry name" value="WHTH_GntR"/>
    <property type="match status" value="1"/>
</dbReference>
<dbReference type="InterPro" id="IPR036390">
    <property type="entry name" value="WH_DNA-bd_sf"/>
</dbReference>
<dbReference type="SUPFAM" id="SSF46785">
    <property type="entry name" value="Winged helix' DNA-binding domain"/>
    <property type="match status" value="1"/>
</dbReference>
<dbReference type="Gene3D" id="1.10.10.10">
    <property type="entry name" value="Winged helix-like DNA-binding domain superfamily/Winged helix DNA-binding domain"/>
    <property type="match status" value="1"/>
</dbReference>
<dbReference type="SUPFAM" id="SSF48008">
    <property type="entry name" value="GntR ligand-binding domain-like"/>
    <property type="match status" value="1"/>
</dbReference>
<dbReference type="InterPro" id="IPR008920">
    <property type="entry name" value="TF_FadR/GntR_C"/>
</dbReference>
<dbReference type="Pfam" id="PF00392">
    <property type="entry name" value="GntR"/>
    <property type="match status" value="1"/>
</dbReference>
<dbReference type="PANTHER" id="PTHR43537">
    <property type="entry name" value="TRANSCRIPTIONAL REGULATOR, GNTR FAMILY"/>
    <property type="match status" value="1"/>
</dbReference>
<keyword evidence="1" id="KW-0805">Transcription regulation</keyword>
<keyword evidence="6" id="KW-1185">Reference proteome</keyword>
<dbReference type="AlphaFoldDB" id="E4U581"/>
<evidence type="ECO:0000259" key="4">
    <source>
        <dbReference type="PROSITE" id="PS50949"/>
    </source>
</evidence>
<reference evidence="6" key="1">
    <citation type="submission" date="2010-11" db="EMBL/GenBank/DDBJ databases">
        <title>The complete sequence of chromosome of Oceanithermus profundus DSM 14977.</title>
        <authorList>
            <consortium name="US DOE Joint Genome Institute (JGI-PGF)"/>
            <person name="Lucas S."/>
            <person name="Copeland A."/>
            <person name="Lapidus A."/>
            <person name="Bruce D."/>
            <person name="Goodwin L."/>
            <person name="Pitluck S."/>
            <person name="Kyrpides N."/>
            <person name="Mavromatis K."/>
            <person name="Pagani I."/>
            <person name="Ivanova N."/>
            <person name="Zhang X."/>
            <person name="Brettin T."/>
            <person name="Detter J.C."/>
            <person name="Tapia R."/>
            <person name="Han C."/>
            <person name="Land M."/>
            <person name="Hauser L."/>
            <person name="Markowitz V."/>
            <person name="Cheng J.-F."/>
            <person name="Hugenholtz P."/>
            <person name="Woyke T."/>
            <person name="Wu D."/>
            <person name="Tindall B."/>
            <person name="Faehnrich R."/>
            <person name="Brambilla E."/>
            <person name="Klenk H.-P."/>
            <person name="Eisen J.A."/>
        </authorList>
    </citation>
    <scope>NUCLEOTIDE SEQUENCE [LARGE SCALE GENOMIC DNA]</scope>
    <source>
        <strain evidence="6">DSM 14977 / NBRC 100410 / VKM B-2274 / 506</strain>
    </source>
</reference>
<evidence type="ECO:0000256" key="2">
    <source>
        <dbReference type="ARBA" id="ARBA00023125"/>
    </source>
</evidence>
<dbReference type="SMART" id="SM00895">
    <property type="entry name" value="FCD"/>
    <property type="match status" value="1"/>
</dbReference>
<dbReference type="GO" id="GO:0003700">
    <property type="term" value="F:DNA-binding transcription factor activity"/>
    <property type="evidence" value="ECO:0007669"/>
    <property type="project" value="InterPro"/>
</dbReference>
<dbReference type="InterPro" id="IPR000524">
    <property type="entry name" value="Tscrpt_reg_HTH_GntR"/>
</dbReference>
<evidence type="ECO:0000256" key="3">
    <source>
        <dbReference type="ARBA" id="ARBA00023163"/>
    </source>
</evidence>
<dbReference type="Proteomes" id="UP000008722">
    <property type="component" value="Chromosome"/>
</dbReference>
<organism evidence="5 6">
    <name type="scientific">Oceanithermus profundus (strain DSM 14977 / NBRC 100410 / VKM B-2274 / 506)</name>
    <dbReference type="NCBI Taxonomy" id="670487"/>
    <lineage>
        <taxon>Bacteria</taxon>
        <taxon>Thermotogati</taxon>
        <taxon>Deinococcota</taxon>
        <taxon>Deinococci</taxon>
        <taxon>Thermales</taxon>
        <taxon>Thermaceae</taxon>
        <taxon>Oceanithermus</taxon>
    </lineage>
</organism>